<protein>
    <recommendedName>
        <fullName evidence="3">Lipocalin family protein</fullName>
    </recommendedName>
</protein>
<dbReference type="RefSeq" id="WP_379934353.1">
    <property type="nucleotide sequence ID" value="NZ_JBHTHY010000006.1"/>
</dbReference>
<name>A0ABW3B5E4_9FLAO</name>
<dbReference type="Proteomes" id="UP001597012">
    <property type="component" value="Unassembled WGS sequence"/>
</dbReference>
<accession>A0ABW3B5E4</accession>
<sequence length="165" mass="18553">MMKITIPFLVVFLLIGVCVKAQSDPITKFELYGRWVLELKDKDQFPEKSMCLPRSESDSIESSVWTDILFFANGQCKISSNSKVKLGFCANGSVDGRYKASWDYNEAKGVITITELNTSLKEFSETYPQEYAEFGTPEWTTQTKIKVIPLADNKIGLLKMAANGE</sequence>
<keyword evidence="2" id="KW-1185">Reference proteome</keyword>
<proteinExistence type="predicted"/>
<comment type="caution">
    <text evidence="1">The sequence shown here is derived from an EMBL/GenBank/DDBJ whole genome shotgun (WGS) entry which is preliminary data.</text>
</comment>
<evidence type="ECO:0008006" key="3">
    <source>
        <dbReference type="Google" id="ProtNLM"/>
    </source>
</evidence>
<dbReference type="EMBL" id="JBHTHY010000006">
    <property type="protein sequence ID" value="MFD0797854.1"/>
    <property type="molecule type" value="Genomic_DNA"/>
</dbReference>
<gene>
    <name evidence="1" type="ORF">ACFQZJ_10305</name>
</gene>
<organism evidence="1 2">
    <name type="scientific">Maribacter chungangensis</name>
    <dbReference type="NCBI Taxonomy" id="1069117"/>
    <lineage>
        <taxon>Bacteria</taxon>
        <taxon>Pseudomonadati</taxon>
        <taxon>Bacteroidota</taxon>
        <taxon>Flavobacteriia</taxon>
        <taxon>Flavobacteriales</taxon>
        <taxon>Flavobacteriaceae</taxon>
        <taxon>Maribacter</taxon>
    </lineage>
</organism>
<evidence type="ECO:0000313" key="2">
    <source>
        <dbReference type="Proteomes" id="UP001597012"/>
    </source>
</evidence>
<evidence type="ECO:0000313" key="1">
    <source>
        <dbReference type="EMBL" id="MFD0797854.1"/>
    </source>
</evidence>
<reference evidence="2" key="1">
    <citation type="journal article" date="2019" name="Int. J. Syst. Evol. Microbiol.">
        <title>The Global Catalogue of Microorganisms (GCM) 10K type strain sequencing project: providing services to taxonomists for standard genome sequencing and annotation.</title>
        <authorList>
            <consortium name="The Broad Institute Genomics Platform"/>
            <consortium name="The Broad Institute Genome Sequencing Center for Infectious Disease"/>
            <person name="Wu L."/>
            <person name="Ma J."/>
        </authorList>
    </citation>
    <scope>NUCLEOTIDE SEQUENCE [LARGE SCALE GENOMIC DNA]</scope>
    <source>
        <strain evidence="2">CCUG 61948</strain>
    </source>
</reference>